<dbReference type="PROSITE" id="PS51384">
    <property type="entry name" value="FAD_FR"/>
    <property type="match status" value="1"/>
</dbReference>
<dbReference type="InterPro" id="IPR019480">
    <property type="entry name" value="Dihydroorotate_DH_Fe-S-bd"/>
</dbReference>
<keyword evidence="2" id="KW-0479">Metal-binding</keyword>
<dbReference type="OrthoDB" id="35401at2157"/>
<feature type="binding site" evidence="2">
    <location>
        <position position="222"/>
    </location>
    <ligand>
        <name>[2Fe-2S] cluster</name>
        <dbReference type="ChEBI" id="CHEBI:190135"/>
    </ligand>
</feature>
<dbReference type="GO" id="GO:0050660">
    <property type="term" value="F:flavin adenine dinucleotide binding"/>
    <property type="evidence" value="ECO:0007669"/>
    <property type="project" value="InterPro"/>
</dbReference>
<accession>Q0W0S5</accession>
<dbReference type="InterPro" id="IPR039261">
    <property type="entry name" value="FNR_nucleotide-bd"/>
</dbReference>
<evidence type="ECO:0000313" key="5">
    <source>
        <dbReference type="Proteomes" id="UP000000663"/>
    </source>
</evidence>
<comment type="cofactor">
    <cofactor evidence="2">
        <name>[2Fe-2S] cluster</name>
        <dbReference type="ChEBI" id="CHEBI:190135"/>
    </cofactor>
    <text evidence="2">Binds 1 [2Fe-2S] cluster per subunit.</text>
</comment>
<feature type="binding site" evidence="2">
    <location>
        <position position="225"/>
    </location>
    <ligand>
        <name>[2Fe-2S] cluster</name>
        <dbReference type="ChEBI" id="CHEBI:190135"/>
    </ligand>
</feature>
<dbReference type="KEGG" id="rci:RRC284"/>
<dbReference type="PIRSF" id="PIRSF006816">
    <property type="entry name" value="Cyc3_hyd_g"/>
    <property type="match status" value="1"/>
</dbReference>
<dbReference type="EMBL" id="AM114193">
    <property type="protein sequence ID" value="CAJ38018.1"/>
    <property type="molecule type" value="Genomic_DNA"/>
</dbReference>
<dbReference type="InterPro" id="IPR012165">
    <property type="entry name" value="Cyt_c3_hydrogenase_gsu"/>
</dbReference>
<dbReference type="Gene3D" id="2.40.30.10">
    <property type="entry name" value="Translation factors"/>
    <property type="match status" value="1"/>
</dbReference>
<dbReference type="GO" id="GO:0046872">
    <property type="term" value="F:metal ion binding"/>
    <property type="evidence" value="ECO:0007669"/>
    <property type="project" value="UniProtKB-KW"/>
</dbReference>
<dbReference type="Proteomes" id="UP000000663">
    <property type="component" value="Chromosome"/>
</dbReference>
<feature type="binding site" evidence="2">
    <location>
        <position position="237"/>
    </location>
    <ligand>
        <name>[2Fe-2S] cluster</name>
        <dbReference type="ChEBI" id="CHEBI:190135"/>
    </ligand>
</feature>
<organism evidence="4 5">
    <name type="scientific">Methanocella arvoryzae (strain DSM 22066 / NBRC 105507 / MRE50)</name>
    <dbReference type="NCBI Taxonomy" id="351160"/>
    <lineage>
        <taxon>Archaea</taxon>
        <taxon>Methanobacteriati</taxon>
        <taxon>Methanobacteriota</taxon>
        <taxon>Stenosarchaea group</taxon>
        <taxon>Methanomicrobia</taxon>
        <taxon>Methanocellales</taxon>
        <taxon>Methanocellaceae</taxon>
        <taxon>Methanocella</taxon>
    </lineage>
</organism>
<dbReference type="RefSeq" id="WP_012034577.1">
    <property type="nucleotide sequence ID" value="NC_009464.1"/>
</dbReference>
<sequence>MYNIVSKTELATFTTQLVVEAPDVARKAQAGQFVVVRAGEKGERIPLTIADYDREKGTITMVIQPVGSSTGKICSLCEGSNLHDVAGPLGNASEIIENGLVVCIGGGIGIAPIYPIAREFKARGNKVISIIGARSAEYLFWEDKLRAVSDELHVATDDGSKGIKGFVTQPLADLISSGIKIDRVIAIGPLIMMKNIANATRPHGIKTIVSLNPIMVDGTGMCGSCRVSVGGQTKFSCVDGPEFDAHLVDFDGLMARGRMYGEEEKVSTERYQHEKNGVPLCLTRR</sequence>
<dbReference type="GeneID" id="5143539"/>
<dbReference type="AlphaFoldDB" id="Q0W0S5"/>
<feature type="domain" description="FAD-binding FR-type" evidence="3">
    <location>
        <begin position="1"/>
        <end position="95"/>
    </location>
</feature>
<keyword evidence="1" id="KW-0274">FAD</keyword>
<feature type="binding site" evidence="1">
    <location>
        <begin position="62"/>
        <end position="64"/>
    </location>
    <ligand>
        <name>FAD</name>
        <dbReference type="ChEBI" id="CHEBI:57692"/>
    </ligand>
</feature>
<keyword evidence="2" id="KW-0001">2Fe-2S</keyword>
<dbReference type="Gene3D" id="3.40.50.80">
    <property type="entry name" value="Nucleotide-binding domain of ferredoxin-NADP reductase (FNR) module"/>
    <property type="match status" value="1"/>
</dbReference>
<protein>
    <submittedName>
        <fullName evidence="4">Predicted oxidoreductase (Cytochrome-c3 hydrogenase, gamma subunit family)</fullName>
    </submittedName>
</protein>
<proteinExistence type="predicted"/>
<dbReference type="NCBIfam" id="NF004862">
    <property type="entry name" value="PRK06222.1"/>
    <property type="match status" value="1"/>
</dbReference>
<dbReference type="eggNOG" id="arCOG02199">
    <property type="taxonomic scope" value="Archaea"/>
</dbReference>
<dbReference type="InterPro" id="IPR017938">
    <property type="entry name" value="Riboflavin_synthase-like_b-brl"/>
</dbReference>
<dbReference type="SUPFAM" id="SSF52343">
    <property type="entry name" value="Ferredoxin reductase-like, C-terminal NADP-linked domain"/>
    <property type="match status" value="1"/>
</dbReference>
<name>Q0W0S5_METAR</name>
<keyword evidence="2" id="KW-0408">Iron</keyword>
<dbReference type="GO" id="GO:0051537">
    <property type="term" value="F:2 iron, 2 sulfur cluster binding"/>
    <property type="evidence" value="ECO:0007669"/>
    <property type="project" value="UniProtKB-KW"/>
</dbReference>
<dbReference type="STRING" id="351160.RRC284"/>
<dbReference type="CDD" id="cd06219">
    <property type="entry name" value="DHOD_e_trans_like1"/>
    <property type="match status" value="1"/>
</dbReference>
<dbReference type="InterPro" id="IPR050353">
    <property type="entry name" value="PyrK_electron_transfer"/>
</dbReference>
<reference evidence="4 5" key="1">
    <citation type="journal article" date="2006" name="Science">
        <title>Genome of rice cluster I archaea -- the key methane producers in the rice rhizosphere.</title>
        <authorList>
            <person name="Erkel C."/>
            <person name="Kube M."/>
            <person name="Reinhardt R."/>
            <person name="Liesack W."/>
        </authorList>
    </citation>
    <scope>NUCLEOTIDE SEQUENCE [LARGE SCALE GENOMIC DNA]</scope>
    <source>
        <strain evidence="5">DSM 22066 / NBRC 105507 / MRE50</strain>
    </source>
</reference>
<evidence type="ECO:0000313" key="4">
    <source>
        <dbReference type="EMBL" id="CAJ38018.1"/>
    </source>
</evidence>
<dbReference type="InterPro" id="IPR017927">
    <property type="entry name" value="FAD-bd_FR_type"/>
</dbReference>
<keyword evidence="5" id="KW-1185">Reference proteome</keyword>
<dbReference type="PANTHER" id="PTHR43513">
    <property type="entry name" value="DIHYDROOROTATE DEHYDROGENASE B (NAD(+)), ELECTRON TRANSFER SUBUNIT"/>
    <property type="match status" value="1"/>
</dbReference>
<evidence type="ECO:0000256" key="2">
    <source>
        <dbReference type="PIRSR" id="PIRSR006816-2"/>
    </source>
</evidence>
<comment type="cofactor">
    <cofactor evidence="1">
        <name>FAD</name>
        <dbReference type="ChEBI" id="CHEBI:57692"/>
    </cofactor>
    <text evidence="1">Binds 1 FAD per subunit.</text>
</comment>
<dbReference type="PANTHER" id="PTHR43513:SF3">
    <property type="entry name" value="DIHYDROOROTATE DEHYDROGENASE B (NAD(+)), ELECTRON TRANSFER SUBUNIT-RELATED"/>
    <property type="match status" value="1"/>
</dbReference>
<evidence type="ECO:0000256" key="1">
    <source>
        <dbReference type="PIRSR" id="PIRSR006816-1"/>
    </source>
</evidence>
<dbReference type="GO" id="GO:0016491">
    <property type="term" value="F:oxidoreductase activity"/>
    <property type="evidence" value="ECO:0007669"/>
    <property type="project" value="InterPro"/>
</dbReference>
<keyword evidence="1" id="KW-0285">Flavoprotein</keyword>
<gene>
    <name evidence="4" type="ORF">RRC284</name>
</gene>
<evidence type="ECO:0000259" key="3">
    <source>
        <dbReference type="PROSITE" id="PS51384"/>
    </source>
</evidence>
<keyword evidence="2" id="KW-0411">Iron-sulfur</keyword>
<dbReference type="SUPFAM" id="SSF63380">
    <property type="entry name" value="Riboflavin synthase domain-like"/>
    <property type="match status" value="1"/>
</dbReference>
<dbReference type="GO" id="GO:0006221">
    <property type="term" value="P:pyrimidine nucleotide biosynthetic process"/>
    <property type="evidence" value="ECO:0007669"/>
    <property type="project" value="InterPro"/>
</dbReference>
<dbReference type="Pfam" id="PF10418">
    <property type="entry name" value="DHODB_Fe-S_bind"/>
    <property type="match status" value="1"/>
</dbReference>